<dbReference type="CDD" id="cd09871">
    <property type="entry name" value="PIN_MtVapC28-VapC30-like"/>
    <property type="match status" value="1"/>
</dbReference>
<dbReference type="InterPro" id="IPR050556">
    <property type="entry name" value="Type_II_TA_system_RNase"/>
</dbReference>
<comment type="function">
    <text evidence="8">Toxic component of a toxin-antitoxin (TA) system. An RNase.</text>
</comment>
<dbReference type="PANTHER" id="PTHR33653">
    <property type="entry name" value="RIBONUCLEASE VAPC2"/>
    <property type="match status" value="1"/>
</dbReference>
<keyword evidence="11" id="KW-1185">Reference proteome</keyword>
<evidence type="ECO:0000259" key="9">
    <source>
        <dbReference type="Pfam" id="PF01850"/>
    </source>
</evidence>
<dbReference type="AlphaFoldDB" id="A0A2P7RQW9"/>
<evidence type="ECO:0000256" key="6">
    <source>
        <dbReference type="ARBA" id="ARBA00022842"/>
    </source>
</evidence>
<dbReference type="Gene3D" id="3.40.50.1010">
    <property type="entry name" value="5'-nuclease"/>
    <property type="match status" value="1"/>
</dbReference>
<keyword evidence="2 8" id="KW-1277">Toxin-antitoxin system</keyword>
<dbReference type="HAMAP" id="MF_00265">
    <property type="entry name" value="VapC_Nob1"/>
    <property type="match status" value="1"/>
</dbReference>
<evidence type="ECO:0000256" key="5">
    <source>
        <dbReference type="ARBA" id="ARBA00022801"/>
    </source>
</evidence>
<keyword evidence="8" id="KW-0800">Toxin</keyword>
<dbReference type="Pfam" id="PF01850">
    <property type="entry name" value="PIN"/>
    <property type="match status" value="1"/>
</dbReference>
<dbReference type="GO" id="GO:0004540">
    <property type="term" value="F:RNA nuclease activity"/>
    <property type="evidence" value="ECO:0007669"/>
    <property type="project" value="InterPro"/>
</dbReference>
<evidence type="ECO:0000256" key="3">
    <source>
        <dbReference type="ARBA" id="ARBA00022722"/>
    </source>
</evidence>
<reference evidence="10 11" key="1">
    <citation type="submission" date="2018-03" db="EMBL/GenBank/DDBJ databases">
        <title>The draft genome of Mesorhizobium soli JCM 19897.</title>
        <authorList>
            <person name="Li L."/>
            <person name="Liu L."/>
            <person name="Liang L."/>
            <person name="Wang T."/>
            <person name="Zhang X."/>
        </authorList>
    </citation>
    <scope>NUCLEOTIDE SEQUENCE [LARGE SCALE GENOMIC DNA]</scope>
    <source>
        <strain evidence="10 11">JCM 19897</strain>
    </source>
</reference>
<dbReference type="InterPro" id="IPR029060">
    <property type="entry name" value="PIN-like_dom_sf"/>
</dbReference>
<dbReference type="EC" id="3.1.-.-" evidence="8"/>
<protein>
    <recommendedName>
        <fullName evidence="8">Ribonuclease VapC</fullName>
        <shortName evidence="8">RNase VapC</shortName>
        <ecNumber evidence="8">3.1.-.-</ecNumber>
    </recommendedName>
    <alternativeName>
        <fullName evidence="8">Toxin VapC</fullName>
    </alternativeName>
</protein>
<sequence length="133" mass="14068">MVIDTSAIVAILKQEPDALEIAQCLAGNQKKFISAATVMECGLVVARKYGAAGVAEMNGLLAGLGVEIIDFSGDHAALGIDAYQRYGRGSGHKANLNMGDCFSYVLAKTRNLPLLFKGDDFVHTDIEPALKPA</sequence>
<keyword evidence="4 8" id="KW-0479">Metal-binding</keyword>
<dbReference type="RefSeq" id="WP_106727414.1">
    <property type="nucleotide sequence ID" value="NZ_PXYL01000033.1"/>
</dbReference>
<keyword evidence="3 8" id="KW-0540">Nuclease</keyword>
<evidence type="ECO:0000313" key="11">
    <source>
        <dbReference type="Proteomes" id="UP000240653"/>
    </source>
</evidence>
<evidence type="ECO:0000256" key="2">
    <source>
        <dbReference type="ARBA" id="ARBA00022649"/>
    </source>
</evidence>
<feature type="domain" description="PIN" evidence="9">
    <location>
        <begin position="1"/>
        <end position="125"/>
    </location>
</feature>
<comment type="cofactor">
    <cofactor evidence="1 8">
        <name>Mg(2+)</name>
        <dbReference type="ChEBI" id="CHEBI:18420"/>
    </cofactor>
</comment>
<keyword evidence="6 8" id="KW-0460">Magnesium</keyword>
<feature type="binding site" evidence="8">
    <location>
        <position position="100"/>
    </location>
    <ligand>
        <name>Mg(2+)</name>
        <dbReference type="ChEBI" id="CHEBI:18420"/>
    </ligand>
</feature>
<proteinExistence type="inferred from homology"/>
<accession>A0A2P7RQW9</accession>
<dbReference type="SUPFAM" id="SSF88723">
    <property type="entry name" value="PIN domain-like"/>
    <property type="match status" value="1"/>
</dbReference>
<dbReference type="InterPro" id="IPR022907">
    <property type="entry name" value="VapC_family"/>
</dbReference>
<feature type="binding site" evidence="8">
    <location>
        <position position="4"/>
    </location>
    <ligand>
        <name>Mg(2+)</name>
        <dbReference type="ChEBI" id="CHEBI:18420"/>
    </ligand>
</feature>
<dbReference type="EMBL" id="PXYL01000033">
    <property type="protein sequence ID" value="PSJ52618.1"/>
    <property type="molecule type" value="Genomic_DNA"/>
</dbReference>
<evidence type="ECO:0000256" key="4">
    <source>
        <dbReference type="ARBA" id="ARBA00022723"/>
    </source>
</evidence>
<evidence type="ECO:0000256" key="1">
    <source>
        <dbReference type="ARBA" id="ARBA00001946"/>
    </source>
</evidence>
<comment type="caution">
    <text evidence="10">The sequence shown here is derived from an EMBL/GenBank/DDBJ whole genome shotgun (WGS) entry which is preliminary data.</text>
</comment>
<gene>
    <name evidence="8" type="primary">vapC</name>
    <name evidence="10" type="ORF">C7I85_28705</name>
</gene>
<comment type="similarity">
    <text evidence="7 8">Belongs to the PINc/VapC protein family.</text>
</comment>
<dbReference type="Proteomes" id="UP000240653">
    <property type="component" value="Unassembled WGS sequence"/>
</dbReference>
<dbReference type="GO" id="GO:0016787">
    <property type="term" value="F:hydrolase activity"/>
    <property type="evidence" value="ECO:0007669"/>
    <property type="project" value="UniProtKB-KW"/>
</dbReference>
<evidence type="ECO:0000313" key="10">
    <source>
        <dbReference type="EMBL" id="PSJ52618.1"/>
    </source>
</evidence>
<dbReference type="OrthoDB" id="32625at2"/>
<name>A0A2P7RQW9_9HYPH</name>
<evidence type="ECO:0000256" key="8">
    <source>
        <dbReference type="HAMAP-Rule" id="MF_00265"/>
    </source>
</evidence>
<dbReference type="PANTHER" id="PTHR33653:SF1">
    <property type="entry name" value="RIBONUCLEASE VAPC2"/>
    <property type="match status" value="1"/>
</dbReference>
<organism evidence="10 11">
    <name type="scientific">Pseudaminobacter soli</name>
    <name type="common">ex Li et al. 2025</name>
    <dbReference type="NCBI Taxonomy" id="1295366"/>
    <lineage>
        <taxon>Bacteria</taxon>
        <taxon>Pseudomonadati</taxon>
        <taxon>Pseudomonadota</taxon>
        <taxon>Alphaproteobacteria</taxon>
        <taxon>Hyphomicrobiales</taxon>
        <taxon>Phyllobacteriaceae</taxon>
        <taxon>Pseudaminobacter</taxon>
    </lineage>
</organism>
<dbReference type="GO" id="GO:0000287">
    <property type="term" value="F:magnesium ion binding"/>
    <property type="evidence" value="ECO:0007669"/>
    <property type="project" value="UniProtKB-UniRule"/>
</dbReference>
<evidence type="ECO:0000256" key="7">
    <source>
        <dbReference type="ARBA" id="ARBA00038093"/>
    </source>
</evidence>
<dbReference type="GO" id="GO:0090729">
    <property type="term" value="F:toxin activity"/>
    <property type="evidence" value="ECO:0007669"/>
    <property type="project" value="UniProtKB-KW"/>
</dbReference>
<dbReference type="InterPro" id="IPR002716">
    <property type="entry name" value="PIN_dom"/>
</dbReference>
<keyword evidence="5 8" id="KW-0378">Hydrolase</keyword>